<dbReference type="GO" id="GO:0047498">
    <property type="term" value="F:calcium-dependent phospholipase A2 activity"/>
    <property type="evidence" value="ECO:0007669"/>
    <property type="project" value="TreeGrafter"/>
</dbReference>
<evidence type="ECO:0000256" key="3">
    <source>
        <dbReference type="PROSITE-ProRule" id="PRU00555"/>
    </source>
</evidence>
<dbReference type="InterPro" id="IPR002642">
    <property type="entry name" value="LysoPLipase_cat_dom"/>
</dbReference>
<evidence type="ECO:0000256" key="2">
    <source>
        <dbReference type="ARBA" id="ARBA00023098"/>
    </source>
</evidence>
<evidence type="ECO:0000259" key="4">
    <source>
        <dbReference type="PROSITE" id="PS51210"/>
    </source>
</evidence>
<organism evidence="5 6">
    <name type="scientific">Cyprinodon variegatus</name>
    <name type="common">Sheepshead minnow</name>
    <dbReference type="NCBI Taxonomy" id="28743"/>
    <lineage>
        <taxon>Eukaryota</taxon>
        <taxon>Metazoa</taxon>
        <taxon>Chordata</taxon>
        <taxon>Craniata</taxon>
        <taxon>Vertebrata</taxon>
        <taxon>Euteleostomi</taxon>
        <taxon>Actinopterygii</taxon>
        <taxon>Neopterygii</taxon>
        <taxon>Teleostei</taxon>
        <taxon>Neoteleostei</taxon>
        <taxon>Acanthomorphata</taxon>
        <taxon>Ovalentaria</taxon>
        <taxon>Atherinomorphae</taxon>
        <taxon>Cyprinodontiformes</taxon>
        <taxon>Cyprinodontidae</taxon>
        <taxon>Cyprinodon</taxon>
    </lineage>
</organism>
<keyword evidence="6" id="KW-1185">Reference proteome</keyword>
<dbReference type="PANTHER" id="PTHR10728">
    <property type="entry name" value="CYTOSOLIC PHOSPHOLIPASE A2"/>
    <property type="match status" value="1"/>
</dbReference>
<sequence length="452" mass="51472">MASLYSDPQWSSNMDEAVSRLSGPGVQLEEALAWLAETSKEEHFSLSDIWGVLTSAGIMKQMDLRLLSEEASRNASNPYPIYCAIEKHCFSNGPLGGKWFEVSPHEAGFTELELFVHTPLLGSKFQNGELIEKKAEMDMVRLQGILGCALAHEEPVMEVLPPWLNVPVEGAVQEYLLMYSVLHHLISLTSSSIKDPSALRELETLQKTLHDKVNHDRSVLLESLSPEERTRLFQRWSLELVEAVESWSQSLEEGAFRTSISFLTKQLVPLILKWEWGTTSNFLYQFQNASVPDCLQSKEQVHLIDAGLLINMAYPSFLGDKRDIDLMIAPESSAGNMFETLTLARDYAAEVNKPFPQIGDEILEDRDWPKDCYVFQGKGKEPTIVYMPLFNRQNCRDAEEYQARMKEFSTFQRPFSQEKVDFLLNTAKTNVKNNREVLLREIRRAALRRAEA</sequence>
<feature type="domain" description="PLA2c" evidence="4">
    <location>
        <begin position="1"/>
        <end position="452"/>
    </location>
</feature>
<dbReference type="STRING" id="28743.ENSCVAP00000009141"/>
<keyword evidence="1 3" id="KW-0378">Hydrolase</keyword>
<dbReference type="AlphaFoldDB" id="A0A3Q2CTR4"/>
<dbReference type="GO" id="GO:0005635">
    <property type="term" value="C:nuclear envelope"/>
    <property type="evidence" value="ECO:0007669"/>
    <property type="project" value="TreeGrafter"/>
</dbReference>
<accession>A0A3Q2CTR4</accession>
<evidence type="ECO:0000256" key="1">
    <source>
        <dbReference type="ARBA" id="ARBA00022801"/>
    </source>
</evidence>
<name>A0A3Q2CTR4_CYPVA</name>
<dbReference type="GO" id="GO:0005544">
    <property type="term" value="F:calcium-dependent phospholipid binding"/>
    <property type="evidence" value="ECO:0007669"/>
    <property type="project" value="TreeGrafter"/>
</dbReference>
<reference evidence="5" key="1">
    <citation type="submission" date="2025-08" db="UniProtKB">
        <authorList>
            <consortium name="Ensembl"/>
        </authorList>
    </citation>
    <scope>IDENTIFICATION</scope>
</reference>
<dbReference type="Proteomes" id="UP000265020">
    <property type="component" value="Unassembled WGS sequence"/>
</dbReference>
<reference evidence="5" key="2">
    <citation type="submission" date="2025-09" db="UniProtKB">
        <authorList>
            <consortium name="Ensembl"/>
        </authorList>
    </citation>
    <scope>IDENTIFICATION</scope>
</reference>
<evidence type="ECO:0000313" key="6">
    <source>
        <dbReference type="Proteomes" id="UP000265020"/>
    </source>
</evidence>
<dbReference type="GO" id="GO:0046475">
    <property type="term" value="P:glycerophospholipid catabolic process"/>
    <property type="evidence" value="ECO:0007669"/>
    <property type="project" value="TreeGrafter"/>
</dbReference>
<dbReference type="InterPro" id="IPR016035">
    <property type="entry name" value="Acyl_Trfase/lysoPLipase"/>
</dbReference>
<dbReference type="PROSITE" id="PS51210">
    <property type="entry name" value="PLA2C"/>
    <property type="match status" value="1"/>
</dbReference>
<keyword evidence="2 3" id="KW-0443">Lipid metabolism</keyword>
<dbReference type="GO" id="GO:0005654">
    <property type="term" value="C:nucleoplasm"/>
    <property type="evidence" value="ECO:0007669"/>
    <property type="project" value="TreeGrafter"/>
</dbReference>
<keyword evidence="3" id="KW-0442">Lipid degradation</keyword>
<dbReference type="GO" id="GO:0005829">
    <property type="term" value="C:cytosol"/>
    <property type="evidence" value="ECO:0007669"/>
    <property type="project" value="TreeGrafter"/>
</dbReference>
<dbReference type="Gene3D" id="3.40.1090.10">
    <property type="entry name" value="Cytosolic phospholipase A2 catalytic domain"/>
    <property type="match status" value="1"/>
</dbReference>
<dbReference type="SUPFAM" id="SSF52151">
    <property type="entry name" value="FabD/lysophospholipase-like"/>
    <property type="match status" value="1"/>
</dbReference>
<dbReference type="GO" id="GO:0005509">
    <property type="term" value="F:calcium ion binding"/>
    <property type="evidence" value="ECO:0007669"/>
    <property type="project" value="TreeGrafter"/>
</dbReference>
<dbReference type="PANTHER" id="PTHR10728:SF39">
    <property type="entry name" value="CYTOSOLIC PHOSPHOLIPASE A2 GAMMA"/>
    <property type="match status" value="1"/>
</dbReference>
<dbReference type="GeneTree" id="ENSGT01030000234606"/>
<evidence type="ECO:0000313" key="5">
    <source>
        <dbReference type="Ensembl" id="ENSCVAP00000009141.1"/>
    </source>
</evidence>
<dbReference type="Ensembl" id="ENSCVAT00000000438.1">
    <property type="protein sequence ID" value="ENSCVAP00000009141.1"/>
    <property type="gene ID" value="ENSCVAG00000011057.1"/>
</dbReference>
<dbReference type="OMA" id="WEWGTTR"/>
<protein>
    <submittedName>
        <fullName evidence="5">Cytosolic phospholipase A2 gamma-like</fullName>
    </submittedName>
</protein>
<dbReference type="Pfam" id="PF01735">
    <property type="entry name" value="PLA2_B"/>
    <property type="match status" value="1"/>
</dbReference>
<proteinExistence type="predicted"/>